<dbReference type="AlphaFoldDB" id="S4NUC8"/>
<feature type="non-terminal residue" evidence="1">
    <location>
        <position position="102"/>
    </location>
</feature>
<dbReference type="EMBL" id="GAIX01013362">
    <property type="protein sequence ID" value="JAA79198.1"/>
    <property type="molecule type" value="Transcribed_RNA"/>
</dbReference>
<name>S4NUC8_9NEOP</name>
<evidence type="ECO:0000313" key="1">
    <source>
        <dbReference type="EMBL" id="JAA79198.1"/>
    </source>
</evidence>
<proteinExistence type="predicted"/>
<reference evidence="1" key="2">
    <citation type="submission" date="2013-05" db="EMBL/GenBank/DDBJ databases">
        <authorList>
            <person name="Carter J.-M."/>
            <person name="Baker S.C."/>
            <person name="Pink R."/>
            <person name="Carter D.R.F."/>
            <person name="Collins A."/>
            <person name="Tomlin J."/>
            <person name="Gibbs M."/>
            <person name="Breuker C.J."/>
        </authorList>
    </citation>
    <scope>NUCLEOTIDE SEQUENCE</scope>
    <source>
        <tissue evidence="1">Ovary</tissue>
    </source>
</reference>
<accession>S4NUC8</accession>
<sequence>MSLICISLNPEKSVWQIKQPAKTLYFCNCVFWSGQRLEDVTYFGKSSWRLLVAIRCKLEISRSLPVCVEGRYRAVACTELLTRVNTAKNYKLRKTAKSSSYT</sequence>
<reference evidence="1" key="1">
    <citation type="journal article" date="2013" name="BMC Genomics">
        <title>Unscrambling butterfly oogenesis.</title>
        <authorList>
            <person name="Carter J.M."/>
            <person name="Baker S.C."/>
            <person name="Pink R."/>
            <person name="Carter D.R."/>
            <person name="Collins A."/>
            <person name="Tomlin J."/>
            <person name="Gibbs M."/>
            <person name="Breuker C.J."/>
        </authorList>
    </citation>
    <scope>NUCLEOTIDE SEQUENCE</scope>
    <source>
        <tissue evidence="1">Ovary</tissue>
    </source>
</reference>
<organism evidence="1">
    <name type="scientific">Pararge aegeria</name>
    <name type="common">speckled wood butterfly</name>
    <dbReference type="NCBI Taxonomy" id="116150"/>
    <lineage>
        <taxon>Eukaryota</taxon>
        <taxon>Metazoa</taxon>
        <taxon>Ecdysozoa</taxon>
        <taxon>Arthropoda</taxon>
        <taxon>Hexapoda</taxon>
        <taxon>Insecta</taxon>
        <taxon>Pterygota</taxon>
        <taxon>Neoptera</taxon>
        <taxon>Endopterygota</taxon>
        <taxon>Lepidoptera</taxon>
        <taxon>Glossata</taxon>
        <taxon>Ditrysia</taxon>
        <taxon>Papilionoidea</taxon>
        <taxon>Nymphalidae</taxon>
        <taxon>Satyrinae</taxon>
        <taxon>Satyrini</taxon>
        <taxon>Parargina</taxon>
        <taxon>Pararge</taxon>
    </lineage>
</organism>
<protein>
    <submittedName>
        <fullName evidence="1">Uncharacterized protein</fullName>
    </submittedName>
</protein>